<keyword evidence="1" id="KW-0812">Transmembrane</keyword>
<protein>
    <submittedName>
        <fullName evidence="2">Signal peptidase I</fullName>
    </submittedName>
</protein>
<accession>A0ABM5PDD8</accession>
<organism evidence="2 3">
    <name type="scientific">Bibersteinia trehalosi USDA-ARS-USMARC-189</name>
    <dbReference type="NCBI Taxonomy" id="1263831"/>
    <lineage>
        <taxon>Bacteria</taxon>
        <taxon>Pseudomonadati</taxon>
        <taxon>Pseudomonadota</taxon>
        <taxon>Gammaproteobacteria</taxon>
        <taxon>Pasteurellales</taxon>
        <taxon>Pasteurellaceae</taxon>
        <taxon>Bibersteinia</taxon>
    </lineage>
</organism>
<keyword evidence="3" id="KW-1185">Reference proteome</keyword>
<evidence type="ECO:0000313" key="2">
    <source>
        <dbReference type="EMBL" id="AHG84310.1"/>
    </source>
</evidence>
<gene>
    <name evidence="2" type="ORF">F543_14460</name>
</gene>
<proteinExistence type="predicted"/>
<feature type="transmembrane region" description="Helical" evidence="1">
    <location>
        <begin position="99"/>
        <end position="121"/>
    </location>
</feature>
<sequence length="137" mass="15617">MSFAPTMISGEKMGNLLTIIFIAGLYGIWKVLDDMQLPNTISIILVGLVVICGSFWAFYKFSADPRRKAKIVREEKKLGRALNDEEIAQIQPRSALGEFLLHFLVCYLLSRLFALLFLSHFKSQAVQWSQLCVWAIF</sequence>
<keyword evidence="1" id="KW-0472">Membrane</keyword>
<feature type="transmembrane region" description="Helical" evidence="1">
    <location>
        <begin position="12"/>
        <end position="29"/>
    </location>
</feature>
<reference evidence="2 3" key="1">
    <citation type="submission" date="2013-12" db="EMBL/GenBank/DDBJ databases">
        <title>Annotation of the Bibersteinia trehalosi USDA-ARS-USMARC-189 complete genome.</title>
        <authorList>
            <person name="Harhay G.P."/>
            <person name="McVey S."/>
            <person name="Clawson M.L."/>
            <person name="Bono J."/>
            <person name="Heaton M.P."/>
            <person name="Chitko-Mckown C.G."/>
            <person name="Harhay D.M."/>
            <person name="Smith T.P.L."/>
        </authorList>
    </citation>
    <scope>NUCLEOTIDE SEQUENCE [LARGE SCALE GENOMIC DNA]</scope>
    <source>
        <strain evidence="2 3">USDA-ARS-USMARC-189</strain>
    </source>
</reference>
<name>A0ABM5PDD8_BIBTR</name>
<dbReference type="Proteomes" id="UP000019092">
    <property type="component" value="Chromosome"/>
</dbReference>
<dbReference type="EMBL" id="CP006955">
    <property type="protein sequence ID" value="AHG84310.1"/>
    <property type="molecule type" value="Genomic_DNA"/>
</dbReference>
<evidence type="ECO:0000256" key="1">
    <source>
        <dbReference type="SAM" id="Phobius"/>
    </source>
</evidence>
<feature type="transmembrane region" description="Helical" evidence="1">
    <location>
        <begin position="41"/>
        <end position="59"/>
    </location>
</feature>
<evidence type="ECO:0000313" key="3">
    <source>
        <dbReference type="Proteomes" id="UP000019092"/>
    </source>
</evidence>
<keyword evidence="1" id="KW-1133">Transmembrane helix</keyword>